<dbReference type="Gene3D" id="2.120.10.70">
    <property type="entry name" value="Fucose-specific lectin"/>
    <property type="match status" value="2"/>
</dbReference>
<dbReference type="Gene3D" id="3.90.1720.10">
    <property type="entry name" value="endopeptidase domain like (from Nostoc punctiforme)"/>
    <property type="match status" value="1"/>
</dbReference>
<accession>A0ABS5KVX9</accession>
<dbReference type="SUPFAM" id="SSF89372">
    <property type="entry name" value="Fucose-specific lectin"/>
    <property type="match status" value="1"/>
</dbReference>
<protein>
    <submittedName>
        <fullName evidence="2">C40 family peptidase</fullName>
    </submittedName>
</protein>
<organism evidence="2 3">
    <name type="scientific">Catenulispora pinistramenti</name>
    <dbReference type="NCBI Taxonomy" id="2705254"/>
    <lineage>
        <taxon>Bacteria</taxon>
        <taxon>Bacillati</taxon>
        <taxon>Actinomycetota</taxon>
        <taxon>Actinomycetes</taxon>
        <taxon>Catenulisporales</taxon>
        <taxon>Catenulisporaceae</taxon>
        <taxon>Catenulispora</taxon>
    </lineage>
</organism>
<dbReference type="InterPro" id="IPR058502">
    <property type="entry name" value="PLL-like_beta-prop"/>
</dbReference>
<evidence type="ECO:0000313" key="3">
    <source>
        <dbReference type="Proteomes" id="UP000730482"/>
    </source>
</evidence>
<dbReference type="Proteomes" id="UP000730482">
    <property type="component" value="Unassembled WGS sequence"/>
</dbReference>
<gene>
    <name evidence="2" type="ORF">KGQ19_25460</name>
</gene>
<proteinExistence type="predicted"/>
<feature type="domain" description="PLL-like beta propeller" evidence="1">
    <location>
        <begin position="192"/>
        <end position="506"/>
    </location>
</feature>
<reference evidence="2 3" key="1">
    <citation type="submission" date="2020-02" db="EMBL/GenBank/DDBJ databases">
        <title>Acidophilic actinobacteria isolated from forest soil.</title>
        <authorList>
            <person name="Golinska P."/>
        </authorList>
    </citation>
    <scope>NUCLEOTIDE SEQUENCE [LARGE SCALE GENOMIC DNA]</scope>
    <source>
        <strain evidence="2 3">NL8</strain>
    </source>
</reference>
<dbReference type="RefSeq" id="WP_212012562.1">
    <property type="nucleotide sequence ID" value="NZ_JAAFYZ010000095.1"/>
</dbReference>
<name>A0ABS5KVX9_9ACTN</name>
<dbReference type="EMBL" id="JAAFYZ010000095">
    <property type="protein sequence ID" value="MBS2550220.1"/>
    <property type="molecule type" value="Genomic_DNA"/>
</dbReference>
<dbReference type="CDD" id="cd22954">
    <property type="entry name" value="PLL_lectin"/>
    <property type="match status" value="1"/>
</dbReference>
<keyword evidence="3" id="KW-1185">Reference proteome</keyword>
<dbReference type="Pfam" id="PF26607">
    <property type="entry name" value="DUF8189"/>
    <property type="match status" value="1"/>
</dbReference>
<evidence type="ECO:0000259" key="1">
    <source>
        <dbReference type="Pfam" id="PF26607"/>
    </source>
</evidence>
<evidence type="ECO:0000313" key="2">
    <source>
        <dbReference type="EMBL" id="MBS2550220.1"/>
    </source>
</evidence>
<comment type="caution">
    <text evidence="2">The sequence shown here is derived from an EMBL/GenBank/DDBJ whole genome shotgun (WGS) entry which is preliminary data.</text>
</comment>
<sequence length="514" mass="54962">MKRRTPQSLVRALLAIAGLLLTVTGIGVSGAPRASAASAIGGPISRGEIIARAQYWVDNQPGPYDQSGWSPGPGGDHNYRRDCSGYVDMAWHLNADPATEGLWDTFTVPIDRSDLRPGDILINYTEHTFIFDHWTDANGDFLYYSFGETPVQHLTGNINAGYVDGIANGDLSARRYNQVVDDTAVAPHPYPSGRIVSARDADGRLETFAAGPDGIWHSWQNSPNGTWSNWVNEGGMPNAQLAIAPNADGRLELFAENSTELDHLWQTAPNAAWSTWAKLGGGGYRIAAGANADGRIEVFASNDTGVFHCWQTAPNSPFSDWAGVAGPADSRLQMERSSDGRLEVFALSDTTFGHLYQTAANGGWSAWENFGGGGTDLTVNHNADGRLEVFASNADGVSHKWETSATTWSGWATTNGGAATSQLSSSVAIDGRIEVFAINGSTATHIWQAAVDGNWSAWETFGTGGTSVEAAENQDGHEEVFAASSAGVYHKWQTGFSTWSDWGWVNNTAGPALS</sequence>